<dbReference type="InterPro" id="IPR011990">
    <property type="entry name" value="TPR-like_helical_dom_sf"/>
</dbReference>
<evidence type="ECO:0000313" key="3">
    <source>
        <dbReference type="EMBL" id="SHM39917.1"/>
    </source>
</evidence>
<dbReference type="AlphaFoldDB" id="A0A1M7IHL7"/>
<feature type="transmembrane region" description="Helical" evidence="1">
    <location>
        <begin position="12"/>
        <end position="31"/>
    </location>
</feature>
<keyword evidence="4" id="KW-1185">Reference proteome</keyword>
<sequence length="1226" mass="135075">MSLDRDTLLSPWVLALLVTVLVAILIGFQPAKRFLDMDEPQTAGDRHAALLVAQAHVKANPERQDMRLELARLQLELQEPEAAGRTLAPLQDVRDAEVQWWLLEQKWQAMNALSGTGETSQRRRRDFHKQLQDIHESSGIGDVTPNVAAWSLSLSRLETLAGRWLAVERPERSAECFEALANRDDDRRPYWLSQAGHAWLQAGFPERAAAAWHRAWLASDNTKRDVTMHVVQWFMAAAYAGDDERRELARQSLTAAIQSEGESEGERSLAYAREYLAVYQDDPVLLDLGIRIALANDALDQALRWSERLLALDGQNPQSLERFTAIALAVGQPGLAIGSLQTLSRLQPQQTRYLEQLANVQRWTGNSAQALAALEKLARQTGDAAVDRQVVELALLSYDRQAALSALQRLDAGGALTAAGRGQLIDVLNDLGKPGAAIDKLRSWQTRSGLSVPLRVRLATLLEWVGELKASGQVWARLTATPGARQIKASEEQSRLLRRQWRLTEAIAALPEHDAGALARRGELGWVIGQTDEVVEAYRELSRRRPLTDTETQRLLQAARADQDIALVARMAENLWREDRDQEAIIFAFQAAQDQGRPDIAHRLLALAQQAPERFADSPTYWGFLGSTKLQQARPIEALNAYRQGLEVAPDSVNLRSGELYAMAQLGRPELRERLNDARTLAAHSQQLTLAMASGWESLGEIDKASLLFRRSLSGPRPAPTTLVSSAENFARTGREGVARKLRRHVLRTEAPTLARQLEPDHNLTEGELSAQLNALIWSLGETGAVASASWYQRLVTGTPALAAEPVEPGLQLLNVLSGMGQDARYRYLVRYRDEAGLPMPDFHALNLAIRQNDHEAIARLLDEPSAAFTPADRLTALQQLGRRKQAYDVAAGLQASGMDMRSDMASLRKRMPNRAGVSARSGELGDLSMNEFKASISRTGGRWGTELELGERQLDGDDLDLTVIDEGVDNERFAQVGAAYYGARSKAQANIGAVNSDTGSHPQAGVSYERDITSRFSVNAGIDWQKPAMTNDYLRLFAMQDSLSFGFSWQPTRRDRFILETRKSRFKDRFDGDDIGDGQRVASVWEHALVQGATRRVGLSLFASHDAQQADDNMPRALQPLLPTDATPEDLISDDTTFLGAGISVSRGVPGEAYPDVASPRWRLEFGAGHQWPSGDFAGSASVAVGSRVFGGDEISIDASIDQGTGADATTRVSAGIQYQIFLEP</sequence>
<dbReference type="RefSeq" id="WP_172824577.1">
    <property type="nucleotide sequence ID" value="NZ_LT670847.1"/>
</dbReference>
<protein>
    <submittedName>
        <fullName evidence="3">Tetratricopeptide repeat-containing protein</fullName>
    </submittedName>
</protein>
<evidence type="ECO:0000313" key="4">
    <source>
        <dbReference type="Proteomes" id="UP000190911"/>
    </source>
</evidence>
<evidence type="ECO:0000256" key="1">
    <source>
        <dbReference type="SAM" id="Phobius"/>
    </source>
</evidence>
<gene>
    <name evidence="3" type="ORF">SAMN05878437_2756</name>
</gene>
<keyword evidence="1" id="KW-0812">Transmembrane</keyword>
<dbReference type="EMBL" id="LT670847">
    <property type="protein sequence ID" value="SHM39917.1"/>
    <property type="molecule type" value="Genomic_DNA"/>
</dbReference>
<evidence type="ECO:0000259" key="2">
    <source>
        <dbReference type="Pfam" id="PF24604"/>
    </source>
</evidence>
<dbReference type="InterPro" id="IPR057306">
    <property type="entry name" value="B-barrel_PelB_C"/>
</dbReference>
<dbReference type="SUPFAM" id="SSF48452">
    <property type="entry name" value="TPR-like"/>
    <property type="match status" value="1"/>
</dbReference>
<dbReference type="Pfam" id="PF24604">
    <property type="entry name" value="B-barrel_PelB_C"/>
    <property type="match status" value="1"/>
</dbReference>
<reference evidence="3 4" key="1">
    <citation type="submission" date="2016-11" db="EMBL/GenBank/DDBJ databases">
        <authorList>
            <person name="Jaros S."/>
            <person name="Januszkiewicz K."/>
            <person name="Wedrychowicz H."/>
        </authorList>
    </citation>
    <scope>NUCLEOTIDE SEQUENCE [LARGE SCALE GENOMIC DNA]</scope>
    <source>
        <strain evidence="3 4">ACAM 12</strain>
    </source>
</reference>
<dbReference type="STRING" id="29571.SAMN05878437_2756"/>
<dbReference type="Gene3D" id="1.25.40.10">
    <property type="entry name" value="Tetratricopeptide repeat domain"/>
    <property type="match status" value="2"/>
</dbReference>
<feature type="domain" description="PelB C-terminal" evidence="2">
    <location>
        <begin position="911"/>
        <end position="1223"/>
    </location>
</feature>
<keyword evidence="1" id="KW-0472">Membrane</keyword>
<dbReference type="Proteomes" id="UP000190911">
    <property type="component" value="Chromosome I"/>
</dbReference>
<dbReference type="InParanoid" id="A0A1M7IHL7"/>
<dbReference type="Pfam" id="PF13429">
    <property type="entry name" value="TPR_15"/>
    <property type="match status" value="1"/>
</dbReference>
<name>A0A1M7IHL7_9GAMM</name>
<keyword evidence="1" id="KW-1133">Transmembrane helix</keyword>
<accession>A0A1M7IHL7</accession>
<organism evidence="3 4">
    <name type="scientific">Vreelandella subglaciescola</name>
    <dbReference type="NCBI Taxonomy" id="29571"/>
    <lineage>
        <taxon>Bacteria</taxon>
        <taxon>Pseudomonadati</taxon>
        <taxon>Pseudomonadota</taxon>
        <taxon>Gammaproteobacteria</taxon>
        <taxon>Oceanospirillales</taxon>
        <taxon>Halomonadaceae</taxon>
        <taxon>Vreelandella</taxon>
    </lineage>
</organism>
<proteinExistence type="predicted"/>